<feature type="domain" description="Iron-binding zinc finger CDGSH type" evidence="6">
    <location>
        <begin position="68"/>
        <end position="106"/>
    </location>
</feature>
<dbReference type="Gene3D" id="3.40.5.90">
    <property type="entry name" value="CDGSH iron-sulfur domain, mitoNEET-type"/>
    <property type="match status" value="1"/>
</dbReference>
<evidence type="ECO:0000256" key="1">
    <source>
        <dbReference type="ARBA" id="ARBA00022714"/>
    </source>
</evidence>
<keyword evidence="2" id="KW-0479">Metal-binding</keyword>
<dbReference type="EMBL" id="BAABGU010000034">
    <property type="protein sequence ID" value="GAA4577234.1"/>
    <property type="molecule type" value="Genomic_DNA"/>
</dbReference>
<dbReference type="Pfam" id="PF09360">
    <property type="entry name" value="zf-CDGSH"/>
    <property type="match status" value="1"/>
</dbReference>
<keyword evidence="8" id="KW-1185">Reference proteome</keyword>
<keyword evidence="4" id="KW-0411">Iron-sulfur</keyword>
<sequence length="109" mass="11559">MVGTHRTQPRRVAGSAVRGRKPLLEGGFGDTAAGTSPAMRDDEASPPVATITPYQDGPLLVRGEFALVTPDGRPIETRRGTIALCRCGKSAIKPFCDGTHKAINFRSTP</sequence>
<protein>
    <recommendedName>
        <fullName evidence="6">Iron-binding zinc finger CDGSH type domain-containing protein</fullName>
    </recommendedName>
</protein>
<keyword evidence="3" id="KW-0408">Iron</keyword>
<evidence type="ECO:0000313" key="7">
    <source>
        <dbReference type="EMBL" id="GAA4577234.1"/>
    </source>
</evidence>
<evidence type="ECO:0000256" key="4">
    <source>
        <dbReference type="ARBA" id="ARBA00023014"/>
    </source>
</evidence>
<feature type="region of interest" description="Disordered" evidence="5">
    <location>
        <begin position="1"/>
        <end position="55"/>
    </location>
</feature>
<evidence type="ECO:0000259" key="6">
    <source>
        <dbReference type="SMART" id="SM00704"/>
    </source>
</evidence>
<evidence type="ECO:0000256" key="5">
    <source>
        <dbReference type="SAM" id="MobiDB-lite"/>
    </source>
</evidence>
<gene>
    <name evidence="7" type="ORF">GCM10023176_50370</name>
</gene>
<evidence type="ECO:0000256" key="2">
    <source>
        <dbReference type="ARBA" id="ARBA00022723"/>
    </source>
</evidence>
<dbReference type="Proteomes" id="UP001500307">
    <property type="component" value="Unassembled WGS sequence"/>
</dbReference>
<dbReference type="SMART" id="SM00704">
    <property type="entry name" value="ZnF_CDGSH"/>
    <property type="match status" value="1"/>
</dbReference>
<dbReference type="InterPro" id="IPR018967">
    <property type="entry name" value="FeS-contain_CDGSH-typ"/>
</dbReference>
<evidence type="ECO:0000313" key="8">
    <source>
        <dbReference type="Proteomes" id="UP001500307"/>
    </source>
</evidence>
<accession>A0ABP8SWV6</accession>
<name>A0ABP8SWV6_9ACTN</name>
<organism evidence="7 8">
    <name type="scientific">Micromonospora coerulea</name>
    <dbReference type="NCBI Taxonomy" id="47856"/>
    <lineage>
        <taxon>Bacteria</taxon>
        <taxon>Bacillati</taxon>
        <taxon>Actinomycetota</taxon>
        <taxon>Actinomycetes</taxon>
        <taxon>Micromonosporales</taxon>
        <taxon>Micromonosporaceae</taxon>
        <taxon>Micromonospora</taxon>
    </lineage>
</organism>
<dbReference type="InterPro" id="IPR042216">
    <property type="entry name" value="MitoNEET_CISD"/>
</dbReference>
<proteinExistence type="predicted"/>
<evidence type="ECO:0000256" key="3">
    <source>
        <dbReference type="ARBA" id="ARBA00023004"/>
    </source>
</evidence>
<reference evidence="8" key="1">
    <citation type="journal article" date="2019" name="Int. J. Syst. Evol. Microbiol.">
        <title>The Global Catalogue of Microorganisms (GCM) 10K type strain sequencing project: providing services to taxonomists for standard genome sequencing and annotation.</title>
        <authorList>
            <consortium name="The Broad Institute Genomics Platform"/>
            <consortium name="The Broad Institute Genome Sequencing Center for Infectious Disease"/>
            <person name="Wu L."/>
            <person name="Ma J."/>
        </authorList>
    </citation>
    <scope>NUCLEOTIDE SEQUENCE [LARGE SCALE GENOMIC DNA]</scope>
    <source>
        <strain evidence="8">JCM 3175</strain>
    </source>
</reference>
<keyword evidence="1" id="KW-0001">2Fe-2S</keyword>
<comment type="caution">
    <text evidence="7">The sequence shown here is derived from an EMBL/GenBank/DDBJ whole genome shotgun (WGS) entry which is preliminary data.</text>
</comment>